<comment type="caution">
    <text evidence="2">The sequence shown here is derived from an EMBL/GenBank/DDBJ whole genome shotgun (WGS) entry which is preliminary data.</text>
</comment>
<evidence type="ECO:0000313" key="3">
    <source>
        <dbReference type="Proteomes" id="UP000828390"/>
    </source>
</evidence>
<organism evidence="2 3">
    <name type="scientific">Dreissena polymorpha</name>
    <name type="common">Zebra mussel</name>
    <name type="synonym">Mytilus polymorpha</name>
    <dbReference type="NCBI Taxonomy" id="45954"/>
    <lineage>
        <taxon>Eukaryota</taxon>
        <taxon>Metazoa</taxon>
        <taxon>Spiralia</taxon>
        <taxon>Lophotrochozoa</taxon>
        <taxon>Mollusca</taxon>
        <taxon>Bivalvia</taxon>
        <taxon>Autobranchia</taxon>
        <taxon>Heteroconchia</taxon>
        <taxon>Euheterodonta</taxon>
        <taxon>Imparidentia</taxon>
        <taxon>Neoheterodontei</taxon>
        <taxon>Myida</taxon>
        <taxon>Dreissenoidea</taxon>
        <taxon>Dreissenidae</taxon>
        <taxon>Dreissena</taxon>
    </lineage>
</organism>
<dbReference type="AlphaFoldDB" id="A0A9D4HQC2"/>
<name>A0A9D4HQC2_DREPO</name>
<dbReference type="InterPro" id="IPR025874">
    <property type="entry name" value="DZR"/>
</dbReference>
<dbReference type="Pfam" id="PF12773">
    <property type="entry name" value="DZR"/>
    <property type="match status" value="1"/>
</dbReference>
<sequence length="102" mass="10896">MKCPNPGCRAETESSEEKFCGECGQKLQQKAEFIICTGKDEGGKPCGAKIKAAKKFCSTCGRKVDPNEFLIGNCQKCGAECPVSDAMCMECLTSNITGKVES</sequence>
<reference evidence="2" key="2">
    <citation type="submission" date="2020-11" db="EMBL/GenBank/DDBJ databases">
        <authorList>
            <person name="McCartney M.A."/>
            <person name="Auch B."/>
            <person name="Kono T."/>
            <person name="Mallez S."/>
            <person name="Becker A."/>
            <person name="Gohl D.M."/>
            <person name="Silverstein K.A.T."/>
            <person name="Koren S."/>
            <person name="Bechman K.B."/>
            <person name="Herman A."/>
            <person name="Abrahante J.E."/>
            <person name="Garbe J."/>
        </authorList>
    </citation>
    <scope>NUCLEOTIDE SEQUENCE</scope>
    <source>
        <strain evidence="2">Duluth1</strain>
        <tissue evidence="2">Whole animal</tissue>
    </source>
</reference>
<dbReference type="Proteomes" id="UP000828390">
    <property type="component" value="Unassembled WGS sequence"/>
</dbReference>
<evidence type="ECO:0000313" key="2">
    <source>
        <dbReference type="EMBL" id="KAH3727151.1"/>
    </source>
</evidence>
<keyword evidence="3" id="KW-1185">Reference proteome</keyword>
<reference evidence="2" key="1">
    <citation type="journal article" date="2019" name="bioRxiv">
        <title>The Genome of the Zebra Mussel, Dreissena polymorpha: A Resource for Invasive Species Research.</title>
        <authorList>
            <person name="McCartney M.A."/>
            <person name="Auch B."/>
            <person name="Kono T."/>
            <person name="Mallez S."/>
            <person name="Zhang Y."/>
            <person name="Obille A."/>
            <person name="Becker A."/>
            <person name="Abrahante J.E."/>
            <person name="Garbe J."/>
            <person name="Badalamenti J.P."/>
            <person name="Herman A."/>
            <person name="Mangelson H."/>
            <person name="Liachko I."/>
            <person name="Sullivan S."/>
            <person name="Sone E.D."/>
            <person name="Koren S."/>
            <person name="Silverstein K.A.T."/>
            <person name="Beckman K.B."/>
            <person name="Gohl D.M."/>
        </authorList>
    </citation>
    <scope>NUCLEOTIDE SEQUENCE</scope>
    <source>
        <strain evidence="2">Duluth1</strain>
        <tissue evidence="2">Whole animal</tissue>
    </source>
</reference>
<gene>
    <name evidence="2" type="ORF">DPMN_053077</name>
</gene>
<proteinExistence type="predicted"/>
<dbReference type="EMBL" id="JAIWYP010000012">
    <property type="protein sequence ID" value="KAH3727151.1"/>
    <property type="molecule type" value="Genomic_DNA"/>
</dbReference>
<protein>
    <recommendedName>
        <fullName evidence="1">DZANK-type domain-containing protein</fullName>
    </recommendedName>
</protein>
<accession>A0A9D4HQC2</accession>
<evidence type="ECO:0000259" key="1">
    <source>
        <dbReference type="Pfam" id="PF12773"/>
    </source>
</evidence>
<feature type="domain" description="DZANK-type" evidence="1">
    <location>
        <begin position="46"/>
        <end position="91"/>
    </location>
</feature>